<keyword evidence="9" id="KW-1185">Reference proteome</keyword>
<gene>
    <name evidence="8" type="ORF">FD32_GL000954</name>
</gene>
<dbReference type="PATRIC" id="fig|1423782.4.peg.993"/>
<evidence type="ECO:0000259" key="7">
    <source>
        <dbReference type="PROSITE" id="PS50850"/>
    </source>
</evidence>
<dbReference type="Proteomes" id="UP000051412">
    <property type="component" value="Unassembled WGS sequence"/>
</dbReference>
<feature type="transmembrane region" description="Helical" evidence="6">
    <location>
        <begin position="154"/>
        <end position="175"/>
    </location>
</feature>
<organism evidence="8 9">
    <name type="scientific">Limosilactobacillus panis DSM 6035</name>
    <dbReference type="NCBI Taxonomy" id="1423782"/>
    <lineage>
        <taxon>Bacteria</taxon>
        <taxon>Bacillati</taxon>
        <taxon>Bacillota</taxon>
        <taxon>Bacilli</taxon>
        <taxon>Lactobacillales</taxon>
        <taxon>Lactobacillaceae</taxon>
        <taxon>Limosilactobacillus</taxon>
    </lineage>
</organism>
<dbReference type="Gene3D" id="1.20.1250.20">
    <property type="entry name" value="MFS general substrate transporter like domains"/>
    <property type="match status" value="1"/>
</dbReference>
<keyword evidence="5 6" id="KW-0472">Membrane</keyword>
<evidence type="ECO:0000256" key="1">
    <source>
        <dbReference type="ARBA" id="ARBA00004651"/>
    </source>
</evidence>
<dbReference type="EMBL" id="AZGM01000134">
    <property type="protein sequence ID" value="KRM25220.1"/>
    <property type="molecule type" value="Genomic_DNA"/>
</dbReference>
<feature type="transmembrane region" description="Helical" evidence="6">
    <location>
        <begin position="128"/>
        <end position="147"/>
    </location>
</feature>
<feature type="transmembrane region" description="Helical" evidence="6">
    <location>
        <begin position="69"/>
        <end position="91"/>
    </location>
</feature>
<keyword evidence="2" id="KW-0813">Transport</keyword>
<dbReference type="PANTHER" id="PTHR42718:SF9">
    <property type="entry name" value="MAJOR FACILITATOR SUPERFAMILY MULTIDRUG TRANSPORTER MFSC"/>
    <property type="match status" value="1"/>
</dbReference>
<dbReference type="PRINTS" id="PR01036">
    <property type="entry name" value="TCRTETB"/>
</dbReference>
<feature type="transmembrane region" description="Helical" evidence="6">
    <location>
        <begin position="376"/>
        <end position="394"/>
    </location>
</feature>
<evidence type="ECO:0000313" key="8">
    <source>
        <dbReference type="EMBL" id="KRM25220.1"/>
    </source>
</evidence>
<feature type="transmembrane region" description="Helical" evidence="6">
    <location>
        <begin position="458"/>
        <end position="478"/>
    </location>
</feature>
<name>A0A0R1X9T8_9LACO</name>
<protein>
    <submittedName>
        <fullName evidence="8">Transporter, major facilitator family protein</fullName>
    </submittedName>
</protein>
<dbReference type="STRING" id="1423782.FD32_GL000954"/>
<feature type="transmembrane region" description="Helical" evidence="6">
    <location>
        <begin position="316"/>
        <end position="340"/>
    </location>
</feature>
<sequence length="487" mass="52689">MLFSGCGGAIAMAFLFLGGENLNQNKHNHIYLAIISLALLTFIGILNETSMNVTYPKLSRQFAVSLDTIQWITTGYLLMVTVTMGTTAYLLRQFKAKHLQLAAVLAFTFGDLLCAMALNFPMLLVGRLIQAMATGLSTPILFHLIFTEIPRARLGAMTGFAGMVISFAPALGPTYGGWISEVTSWQLIFWLLLPFVLVSLVLGQCFIRNTPLGNTKRFSYGSLISLAVALFSFVYAFSTIGQAGIGWPLAAWLVVAVVSLAVFIYVNNHGESQLFDLRVFRVKPLRLSTLTYFSLQFINIGISLVIPLYAQYVLGASSTIAGLVLLPGSVCGAFIAPFAGRLADNQGFAKPVTFGGVLLMIGAACFAFLQTQLTPFLIMAFFLVLRIGFNFAFGNTISNATVLVDARNSADVNSIFNMVQQFAGSLGTVFLAAVLAVFQNNGTGSLASRTYDGGRVDYIFLTALAVVVLCAIIINYRLQKQGKSMVK</sequence>
<keyword evidence="3 6" id="KW-0812">Transmembrane</keyword>
<accession>A0A0R1X9T8</accession>
<reference evidence="8 9" key="1">
    <citation type="journal article" date="2015" name="Genome Announc.">
        <title>Expanding the biotechnology potential of lactobacilli through comparative genomics of 213 strains and associated genera.</title>
        <authorList>
            <person name="Sun Z."/>
            <person name="Harris H.M."/>
            <person name="McCann A."/>
            <person name="Guo C."/>
            <person name="Argimon S."/>
            <person name="Zhang W."/>
            <person name="Yang X."/>
            <person name="Jeffery I.B."/>
            <person name="Cooney J.C."/>
            <person name="Kagawa T.F."/>
            <person name="Liu W."/>
            <person name="Song Y."/>
            <person name="Salvetti E."/>
            <person name="Wrobel A."/>
            <person name="Rasinkangas P."/>
            <person name="Parkhill J."/>
            <person name="Rea M.C."/>
            <person name="O'Sullivan O."/>
            <person name="Ritari J."/>
            <person name="Douillard F.P."/>
            <person name="Paul Ross R."/>
            <person name="Yang R."/>
            <person name="Briner A.E."/>
            <person name="Felis G.E."/>
            <person name="de Vos W.M."/>
            <person name="Barrangou R."/>
            <person name="Klaenhammer T.R."/>
            <person name="Caufield P.W."/>
            <person name="Cui Y."/>
            <person name="Zhang H."/>
            <person name="O'Toole P.W."/>
        </authorList>
    </citation>
    <scope>NUCLEOTIDE SEQUENCE [LARGE SCALE GENOMIC DNA]</scope>
    <source>
        <strain evidence="8 9">DSM 6035</strain>
    </source>
</reference>
<dbReference type="GO" id="GO:0005886">
    <property type="term" value="C:plasma membrane"/>
    <property type="evidence" value="ECO:0007669"/>
    <property type="project" value="UniProtKB-SubCell"/>
</dbReference>
<feature type="transmembrane region" description="Helical" evidence="6">
    <location>
        <begin position="287"/>
        <end position="310"/>
    </location>
</feature>
<feature type="transmembrane region" description="Helical" evidence="6">
    <location>
        <begin position="103"/>
        <end position="122"/>
    </location>
</feature>
<dbReference type="PANTHER" id="PTHR42718">
    <property type="entry name" value="MAJOR FACILITATOR SUPERFAMILY MULTIDRUG TRANSPORTER MFSC"/>
    <property type="match status" value="1"/>
</dbReference>
<evidence type="ECO:0000256" key="4">
    <source>
        <dbReference type="ARBA" id="ARBA00022989"/>
    </source>
</evidence>
<dbReference type="InterPro" id="IPR036259">
    <property type="entry name" value="MFS_trans_sf"/>
</dbReference>
<comment type="subcellular location">
    <subcellularLocation>
        <location evidence="1">Cell membrane</location>
        <topology evidence="1">Multi-pass membrane protein</topology>
    </subcellularLocation>
</comment>
<feature type="transmembrane region" description="Helical" evidence="6">
    <location>
        <begin position="249"/>
        <end position="266"/>
    </location>
</feature>
<feature type="transmembrane region" description="Helical" evidence="6">
    <location>
        <begin position="218"/>
        <end position="237"/>
    </location>
</feature>
<dbReference type="AlphaFoldDB" id="A0A0R1X9T8"/>
<dbReference type="Pfam" id="PF07690">
    <property type="entry name" value="MFS_1"/>
    <property type="match status" value="1"/>
</dbReference>
<dbReference type="InterPro" id="IPR020846">
    <property type="entry name" value="MFS_dom"/>
</dbReference>
<evidence type="ECO:0000256" key="5">
    <source>
        <dbReference type="ARBA" id="ARBA00023136"/>
    </source>
</evidence>
<proteinExistence type="predicted"/>
<evidence type="ECO:0000256" key="6">
    <source>
        <dbReference type="SAM" id="Phobius"/>
    </source>
</evidence>
<dbReference type="SUPFAM" id="SSF103473">
    <property type="entry name" value="MFS general substrate transporter"/>
    <property type="match status" value="1"/>
</dbReference>
<dbReference type="PROSITE" id="PS50850">
    <property type="entry name" value="MFS"/>
    <property type="match status" value="1"/>
</dbReference>
<dbReference type="GO" id="GO:0022857">
    <property type="term" value="F:transmembrane transporter activity"/>
    <property type="evidence" value="ECO:0007669"/>
    <property type="project" value="InterPro"/>
</dbReference>
<keyword evidence="4 6" id="KW-1133">Transmembrane helix</keyword>
<comment type="caution">
    <text evidence="8">The sequence shown here is derived from an EMBL/GenBank/DDBJ whole genome shotgun (WGS) entry which is preliminary data.</text>
</comment>
<evidence type="ECO:0000256" key="2">
    <source>
        <dbReference type="ARBA" id="ARBA00022448"/>
    </source>
</evidence>
<dbReference type="Gene3D" id="1.20.1720.10">
    <property type="entry name" value="Multidrug resistance protein D"/>
    <property type="match status" value="1"/>
</dbReference>
<evidence type="ECO:0000313" key="9">
    <source>
        <dbReference type="Proteomes" id="UP000051412"/>
    </source>
</evidence>
<feature type="transmembrane region" description="Helical" evidence="6">
    <location>
        <begin position="352"/>
        <end position="370"/>
    </location>
</feature>
<feature type="transmembrane region" description="Helical" evidence="6">
    <location>
        <begin position="187"/>
        <end position="206"/>
    </location>
</feature>
<feature type="transmembrane region" description="Helical" evidence="6">
    <location>
        <begin position="30"/>
        <end position="49"/>
    </location>
</feature>
<feature type="transmembrane region" description="Helical" evidence="6">
    <location>
        <begin position="415"/>
        <end position="438"/>
    </location>
</feature>
<evidence type="ECO:0000256" key="3">
    <source>
        <dbReference type="ARBA" id="ARBA00022692"/>
    </source>
</evidence>
<dbReference type="InterPro" id="IPR011701">
    <property type="entry name" value="MFS"/>
</dbReference>
<feature type="domain" description="Major facilitator superfamily (MFS) profile" evidence="7">
    <location>
        <begin position="33"/>
        <end position="482"/>
    </location>
</feature>